<comment type="caution">
    <text evidence="1">The sequence shown here is derived from an EMBL/GenBank/DDBJ whole genome shotgun (WGS) entry which is preliminary data.</text>
</comment>
<dbReference type="Proteomes" id="UP000321960">
    <property type="component" value="Unassembled WGS sequence"/>
</dbReference>
<dbReference type="AlphaFoldDB" id="A0A512J6J0"/>
<gene>
    <name evidence="2" type="ORF">GCM10007888_38110</name>
    <name evidence="1" type="ORF">MOX02_36290</name>
</gene>
<reference evidence="1 3" key="3">
    <citation type="submission" date="2019-07" db="EMBL/GenBank/DDBJ databases">
        <title>Whole genome shotgun sequence of Methylobacterium oxalidis NBRC 107715.</title>
        <authorList>
            <person name="Hosoyama A."/>
            <person name="Uohara A."/>
            <person name="Ohji S."/>
            <person name="Ichikawa N."/>
        </authorList>
    </citation>
    <scope>NUCLEOTIDE SEQUENCE [LARGE SCALE GENOMIC DNA]</scope>
    <source>
        <strain evidence="1 3">NBRC 107715</strain>
    </source>
</reference>
<protein>
    <submittedName>
        <fullName evidence="1">Uncharacterized protein</fullName>
    </submittedName>
</protein>
<evidence type="ECO:0000313" key="4">
    <source>
        <dbReference type="Proteomes" id="UP001156856"/>
    </source>
</evidence>
<organism evidence="1 3">
    <name type="scientific">Methylobacterium oxalidis</name>
    <dbReference type="NCBI Taxonomy" id="944322"/>
    <lineage>
        <taxon>Bacteria</taxon>
        <taxon>Pseudomonadati</taxon>
        <taxon>Pseudomonadota</taxon>
        <taxon>Alphaproteobacteria</taxon>
        <taxon>Hyphomicrobiales</taxon>
        <taxon>Methylobacteriaceae</taxon>
        <taxon>Methylobacterium</taxon>
    </lineage>
</organism>
<reference evidence="2" key="4">
    <citation type="submission" date="2023-01" db="EMBL/GenBank/DDBJ databases">
        <title>Draft genome sequence of Methylobacterium oxalidis strain NBRC 107715.</title>
        <authorList>
            <person name="Sun Q."/>
            <person name="Mori K."/>
        </authorList>
    </citation>
    <scope>NUCLEOTIDE SEQUENCE</scope>
    <source>
        <strain evidence="2">NBRC 107715</strain>
    </source>
</reference>
<proteinExistence type="predicted"/>
<reference evidence="2" key="1">
    <citation type="journal article" date="2014" name="Int. J. Syst. Evol. Microbiol.">
        <title>Complete genome of a new Firmicutes species belonging to the dominant human colonic microbiota ('Ruminococcus bicirculans') reveals two chromosomes and a selective capacity to utilize plant glucans.</title>
        <authorList>
            <consortium name="NISC Comparative Sequencing Program"/>
            <person name="Wegmann U."/>
            <person name="Louis P."/>
            <person name="Goesmann A."/>
            <person name="Henrissat B."/>
            <person name="Duncan S.H."/>
            <person name="Flint H.J."/>
        </authorList>
    </citation>
    <scope>NUCLEOTIDE SEQUENCE</scope>
    <source>
        <strain evidence="2">NBRC 107715</strain>
    </source>
</reference>
<dbReference type="EMBL" id="BSPK01000072">
    <property type="protein sequence ID" value="GLS65429.1"/>
    <property type="molecule type" value="Genomic_DNA"/>
</dbReference>
<dbReference type="Proteomes" id="UP001156856">
    <property type="component" value="Unassembled WGS sequence"/>
</dbReference>
<keyword evidence="4" id="KW-1185">Reference proteome</keyword>
<dbReference type="EMBL" id="BJZU01000073">
    <property type="protein sequence ID" value="GEP05591.1"/>
    <property type="molecule type" value="Genomic_DNA"/>
</dbReference>
<evidence type="ECO:0000313" key="1">
    <source>
        <dbReference type="EMBL" id="GEP05591.1"/>
    </source>
</evidence>
<reference evidence="4" key="2">
    <citation type="journal article" date="2019" name="Int. J. Syst. Evol. Microbiol.">
        <title>The Global Catalogue of Microorganisms (GCM) 10K type strain sequencing project: providing services to taxonomists for standard genome sequencing and annotation.</title>
        <authorList>
            <consortium name="The Broad Institute Genomics Platform"/>
            <consortium name="The Broad Institute Genome Sequencing Center for Infectious Disease"/>
            <person name="Wu L."/>
            <person name="Ma J."/>
        </authorList>
    </citation>
    <scope>NUCLEOTIDE SEQUENCE [LARGE SCALE GENOMIC DNA]</scope>
    <source>
        <strain evidence="4">NBRC 107715</strain>
    </source>
</reference>
<evidence type="ECO:0000313" key="3">
    <source>
        <dbReference type="Proteomes" id="UP000321960"/>
    </source>
</evidence>
<accession>A0A512J6J0</accession>
<evidence type="ECO:0000313" key="2">
    <source>
        <dbReference type="EMBL" id="GLS65429.1"/>
    </source>
</evidence>
<name>A0A512J6J0_9HYPH</name>
<sequence length="105" mass="10751">MPAAAESVWIVDAPVGPGAIAKFRSLPVVPVVGATTGPEGLGTSGLAGICALAAPAKLSAAKVAMENGVKRMKISRSKKLWSGAHTSRCLAPASWRRMTPPLHLP</sequence>